<keyword evidence="1" id="KW-0812">Transmembrane</keyword>
<dbReference type="InterPro" id="IPR032176">
    <property type="entry name" value="DUF5009"/>
</dbReference>
<dbReference type="PANTHER" id="PTHR31061">
    <property type="entry name" value="LD22376P"/>
    <property type="match status" value="1"/>
</dbReference>
<feature type="transmembrane region" description="Helical" evidence="1">
    <location>
        <begin position="50"/>
        <end position="70"/>
    </location>
</feature>
<proteinExistence type="predicted"/>
<keyword evidence="1" id="KW-0472">Membrane</keyword>
<name>A0ABS3YGE2_9BACT</name>
<feature type="transmembrane region" description="Helical" evidence="1">
    <location>
        <begin position="237"/>
        <end position="255"/>
    </location>
</feature>
<dbReference type="Proteomes" id="UP000679126">
    <property type="component" value="Unassembled WGS sequence"/>
</dbReference>
<feature type="transmembrane region" description="Helical" evidence="1">
    <location>
        <begin position="113"/>
        <end position="131"/>
    </location>
</feature>
<dbReference type="EMBL" id="JAGHKP010000003">
    <property type="protein sequence ID" value="MBO9153742.1"/>
    <property type="molecule type" value="Genomic_DNA"/>
</dbReference>
<keyword evidence="1" id="KW-1133">Transmembrane helix</keyword>
<evidence type="ECO:0000256" key="1">
    <source>
        <dbReference type="SAM" id="Phobius"/>
    </source>
</evidence>
<feature type="transmembrane region" description="Helical" evidence="1">
    <location>
        <begin position="267"/>
        <end position="285"/>
    </location>
</feature>
<feature type="transmembrane region" description="Helical" evidence="1">
    <location>
        <begin position="82"/>
        <end position="101"/>
    </location>
</feature>
<dbReference type="RefSeq" id="WP_209146865.1">
    <property type="nucleotide sequence ID" value="NZ_JAGHKP010000003.1"/>
</dbReference>
<sequence length="392" mass="43070">MNSTQRVASIDITRALTMLLMIFVNDLWSLKDIPGWLEHTAAQEDGMGVADAVFPAFLFIVGMSLPYAISNRIKKGDSIFQLVRHVVERSIGLLVMGLFLVNGENLNAEATGISRGVWNMLCCTGFILIWNQYPATWPKTRQNIFKGLGIAILLALAWICRGGDEAQRFSTYWWGILGLIGWAYFASALIYALGKGKFAAVLGGWLVFSGLSIATHAHLLPRGNFLSTLLSPLDNGAMPSLVMGGTLVAMIFRSYTSAGKWKQVIPLLLGIAVVLATAGLLTRPIWEISKIRATPSWVMICSALTIGLFLITYWLGDLQQKARWFRVIKPAGTDTLLCYLIPYFAYTILTMTGVFAMEALAGWVGILKSLLFSILMIQIAGLLNKAGIRLKL</sequence>
<gene>
    <name evidence="3" type="ORF">J7I43_16060</name>
</gene>
<accession>A0ABS3YGE2</accession>
<organism evidence="3 4">
    <name type="scientific">Chitinophaga chungangae</name>
    <dbReference type="NCBI Taxonomy" id="2821488"/>
    <lineage>
        <taxon>Bacteria</taxon>
        <taxon>Pseudomonadati</taxon>
        <taxon>Bacteroidota</taxon>
        <taxon>Chitinophagia</taxon>
        <taxon>Chitinophagales</taxon>
        <taxon>Chitinophagaceae</taxon>
        <taxon>Chitinophaga</taxon>
    </lineage>
</organism>
<feature type="transmembrane region" description="Helical" evidence="1">
    <location>
        <begin position="363"/>
        <end position="383"/>
    </location>
</feature>
<feature type="transmembrane region" description="Helical" evidence="1">
    <location>
        <begin position="336"/>
        <end position="357"/>
    </location>
</feature>
<feature type="transmembrane region" description="Helical" evidence="1">
    <location>
        <begin position="297"/>
        <end position="315"/>
    </location>
</feature>
<feature type="transmembrane region" description="Helical" evidence="1">
    <location>
        <begin position="12"/>
        <end position="30"/>
    </location>
</feature>
<feature type="transmembrane region" description="Helical" evidence="1">
    <location>
        <begin position="143"/>
        <end position="159"/>
    </location>
</feature>
<feature type="domain" description="DUF5009" evidence="2">
    <location>
        <begin position="6"/>
        <end position="192"/>
    </location>
</feature>
<evidence type="ECO:0000313" key="4">
    <source>
        <dbReference type="Proteomes" id="UP000679126"/>
    </source>
</evidence>
<keyword evidence="4" id="KW-1185">Reference proteome</keyword>
<comment type="caution">
    <text evidence="3">The sequence shown here is derived from an EMBL/GenBank/DDBJ whole genome shotgun (WGS) entry which is preliminary data.</text>
</comment>
<dbReference type="Pfam" id="PF16401">
    <property type="entry name" value="DUF5009"/>
    <property type="match status" value="1"/>
</dbReference>
<evidence type="ECO:0000259" key="2">
    <source>
        <dbReference type="Pfam" id="PF16401"/>
    </source>
</evidence>
<reference evidence="4" key="1">
    <citation type="submission" date="2021-03" db="EMBL/GenBank/DDBJ databases">
        <title>Assistant Professor.</title>
        <authorList>
            <person name="Huq M.A."/>
        </authorList>
    </citation>
    <scope>NUCLEOTIDE SEQUENCE [LARGE SCALE GENOMIC DNA]</scope>
    <source>
        <strain evidence="4">MAH-28</strain>
    </source>
</reference>
<feature type="transmembrane region" description="Helical" evidence="1">
    <location>
        <begin position="198"/>
        <end position="217"/>
    </location>
</feature>
<feature type="transmembrane region" description="Helical" evidence="1">
    <location>
        <begin position="171"/>
        <end position="191"/>
    </location>
</feature>
<dbReference type="PANTHER" id="PTHR31061:SF24">
    <property type="entry name" value="LD22376P"/>
    <property type="match status" value="1"/>
</dbReference>
<evidence type="ECO:0000313" key="3">
    <source>
        <dbReference type="EMBL" id="MBO9153742.1"/>
    </source>
</evidence>
<protein>
    <submittedName>
        <fullName evidence="3">DUF5009 domain-containing protein</fullName>
    </submittedName>
</protein>